<gene>
    <name evidence="1" type="ORF">GALL_450750</name>
</gene>
<accession>A0A1J5PZT3</accession>
<protein>
    <submittedName>
        <fullName evidence="1">Uncharacterized protein</fullName>
    </submittedName>
</protein>
<name>A0A1J5PZT3_9ZZZZ</name>
<proteinExistence type="predicted"/>
<evidence type="ECO:0000313" key="1">
    <source>
        <dbReference type="EMBL" id="OIQ73287.1"/>
    </source>
</evidence>
<sequence>MGGNGLPQFRNTHHRRVLVVTVHDRVRGGAADILRPRVVGQTLTEIDRVVVARKLRHCLEDRDGQIRKYLVHGSHGNGQPPDFVGKPAAFQASIPPARCLS</sequence>
<comment type="caution">
    <text evidence="1">The sequence shown here is derived from an EMBL/GenBank/DDBJ whole genome shotgun (WGS) entry which is preliminary data.</text>
</comment>
<organism evidence="1">
    <name type="scientific">mine drainage metagenome</name>
    <dbReference type="NCBI Taxonomy" id="410659"/>
    <lineage>
        <taxon>unclassified sequences</taxon>
        <taxon>metagenomes</taxon>
        <taxon>ecological metagenomes</taxon>
    </lineage>
</organism>
<dbReference type="AlphaFoldDB" id="A0A1J5PZT3"/>
<dbReference type="EMBL" id="MLJW01002924">
    <property type="protein sequence ID" value="OIQ73287.1"/>
    <property type="molecule type" value="Genomic_DNA"/>
</dbReference>
<reference evidence="1" key="1">
    <citation type="submission" date="2016-10" db="EMBL/GenBank/DDBJ databases">
        <title>Sequence of Gallionella enrichment culture.</title>
        <authorList>
            <person name="Poehlein A."/>
            <person name="Muehling M."/>
            <person name="Daniel R."/>
        </authorList>
    </citation>
    <scope>NUCLEOTIDE SEQUENCE</scope>
</reference>